<dbReference type="InterPro" id="IPR002818">
    <property type="entry name" value="DJ-1/PfpI"/>
</dbReference>
<gene>
    <name evidence="3" type="ORF">E0Z10_g1672</name>
</gene>
<keyword evidence="4" id="KW-1185">Reference proteome</keyword>
<dbReference type="PANTHER" id="PTHR43130">
    <property type="entry name" value="ARAC-FAMILY TRANSCRIPTIONAL REGULATOR"/>
    <property type="match status" value="1"/>
</dbReference>
<evidence type="ECO:0000313" key="3">
    <source>
        <dbReference type="EMBL" id="TGJ87067.1"/>
    </source>
</evidence>
<feature type="signal peptide" evidence="1">
    <location>
        <begin position="1"/>
        <end position="24"/>
    </location>
</feature>
<dbReference type="AlphaFoldDB" id="A0A4Z0YSS6"/>
<dbReference type="InterPro" id="IPR052158">
    <property type="entry name" value="INH-QAR"/>
</dbReference>
<reference evidence="3 4" key="1">
    <citation type="submission" date="2019-03" db="EMBL/GenBank/DDBJ databases">
        <title>Draft genome sequence of Xylaria hypoxylon DSM 108379, a ubiquitous saprotrophic-parasitic fungi on hardwood.</title>
        <authorList>
            <person name="Buettner E."/>
            <person name="Leonhardt S."/>
            <person name="Gebauer A.M."/>
            <person name="Liers C."/>
            <person name="Hofrichter M."/>
            <person name="Kellner H."/>
        </authorList>
    </citation>
    <scope>NUCLEOTIDE SEQUENCE [LARGE SCALE GENOMIC DNA]</scope>
    <source>
        <strain evidence="3 4">DSM 108379</strain>
    </source>
</reference>
<comment type="caution">
    <text evidence="3">The sequence shown here is derived from an EMBL/GenBank/DDBJ whole genome shotgun (WGS) entry which is preliminary data.</text>
</comment>
<dbReference type="STRING" id="37992.A0A4Z0YSS6"/>
<evidence type="ECO:0000259" key="2">
    <source>
        <dbReference type="Pfam" id="PF01965"/>
    </source>
</evidence>
<accession>A0A4Z0YSS6</accession>
<keyword evidence="1" id="KW-0732">Signal</keyword>
<dbReference type="Pfam" id="PF01965">
    <property type="entry name" value="DJ-1_PfpI"/>
    <property type="match status" value="1"/>
</dbReference>
<dbReference type="EMBL" id="SKBN01000018">
    <property type="protein sequence ID" value="TGJ87067.1"/>
    <property type="molecule type" value="Genomic_DNA"/>
</dbReference>
<sequence length="282" mass="31020">MKTFQKLAPSLLSWMLATASAVEATSLQQPFAKSGRRFPSPFNPQRTRFLTDWGNVEANETTPKNFGVVVFRAMLMQDMVGVVDPLQSIAHKFPMNLYILSSTLDPVTTEPGSPAMNAYNSSFWPTINPTHTFATAPDDIEVLIVPGGPGVRAPDVSPMTDFIRDRYPKLRYLLTVCTGAGLAAKSGVLDGRRATTNKQAWNTITSYGPNTTWVSPARWVVDGNIWSSSGATAGLDLTFAWIEHIWGAEWADYVMGLQEYVPHPQDFDPFAVKFNITPTGSL</sequence>
<dbReference type="CDD" id="cd03139">
    <property type="entry name" value="GATase1_PfpI_2"/>
    <property type="match status" value="1"/>
</dbReference>
<dbReference type="InterPro" id="IPR029062">
    <property type="entry name" value="Class_I_gatase-like"/>
</dbReference>
<organism evidence="3 4">
    <name type="scientific">Xylaria hypoxylon</name>
    <dbReference type="NCBI Taxonomy" id="37992"/>
    <lineage>
        <taxon>Eukaryota</taxon>
        <taxon>Fungi</taxon>
        <taxon>Dikarya</taxon>
        <taxon>Ascomycota</taxon>
        <taxon>Pezizomycotina</taxon>
        <taxon>Sordariomycetes</taxon>
        <taxon>Xylariomycetidae</taxon>
        <taxon>Xylariales</taxon>
        <taxon>Xylariaceae</taxon>
        <taxon>Xylaria</taxon>
    </lineage>
</organism>
<protein>
    <recommendedName>
        <fullName evidence="2">DJ-1/PfpI domain-containing protein</fullName>
    </recommendedName>
</protein>
<evidence type="ECO:0000313" key="4">
    <source>
        <dbReference type="Proteomes" id="UP000297716"/>
    </source>
</evidence>
<dbReference type="Gene3D" id="3.40.50.880">
    <property type="match status" value="1"/>
</dbReference>
<dbReference type="Proteomes" id="UP000297716">
    <property type="component" value="Unassembled WGS sequence"/>
</dbReference>
<feature type="domain" description="DJ-1/PfpI" evidence="2">
    <location>
        <begin position="127"/>
        <end position="243"/>
    </location>
</feature>
<dbReference type="OrthoDB" id="543156at2759"/>
<proteinExistence type="predicted"/>
<feature type="chain" id="PRO_5021217568" description="DJ-1/PfpI domain-containing protein" evidence="1">
    <location>
        <begin position="25"/>
        <end position="282"/>
    </location>
</feature>
<evidence type="ECO:0000256" key="1">
    <source>
        <dbReference type="SAM" id="SignalP"/>
    </source>
</evidence>
<dbReference type="PANTHER" id="PTHR43130:SF15">
    <property type="entry name" value="THIJ_PFPI FAMILY PROTEIN (AFU_ORTHOLOGUE AFUA_5G14240)"/>
    <property type="match status" value="1"/>
</dbReference>
<dbReference type="SUPFAM" id="SSF52317">
    <property type="entry name" value="Class I glutamine amidotransferase-like"/>
    <property type="match status" value="1"/>
</dbReference>
<name>A0A4Z0YSS6_9PEZI</name>